<dbReference type="KEGG" id="lsj:LSJ_4066"/>
<evidence type="ECO:0000313" key="1">
    <source>
        <dbReference type="EMBL" id="AIR11843.1"/>
    </source>
</evidence>
<dbReference type="EMBL" id="CP007649">
    <property type="protein sequence ID" value="AIR11843.1"/>
    <property type="molecule type" value="Genomic_DNA"/>
</dbReference>
<organism evidence="1 3">
    <name type="scientific">Ligilactobacillus salivarius</name>
    <dbReference type="NCBI Taxonomy" id="1624"/>
    <lineage>
        <taxon>Bacteria</taxon>
        <taxon>Bacillati</taxon>
        <taxon>Bacillota</taxon>
        <taxon>Bacilli</taxon>
        <taxon>Lactobacillales</taxon>
        <taxon>Lactobacillaceae</taxon>
        <taxon>Ligilactobacillus</taxon>
    </lineage>
</organism>
<protein>
    <submittedName>
        <fullName evidence="1">Uncharacterized protein</fullName>
    </submittedName>
</protein>
<dbReference type="Proteomes" id="UP000029488">
    <property type="component" value="Plasmid pLMP1046"/>
</dbReference>
<accession>A0A089QJC2</accession>
<keyword evidence="1" id="KW-0614">Plasmid</keyword>
<evidence type="ECO:0000313" key="2">
    <source>
        <dbReference type="EMBL" id="OQQ89311.1"/>
    </source>
</evidence>
<sequence>MSKCLIDMEYLDDYFSNVVKKDLKKVKQDKIRKVLDEYNVTSIADLNGCQAAIDKVNNYQIAEDIIKILLFSSNDVLLINFAPILLKYGITSIYDSISNPDEHYIKYYKEHKADWREYLNILIEVNFVV</sequence>
<reference evidence="1 3" key="1">
    <citation type="journal article" date="2014" name="BMC Genomics">
        <title>Unusual genome complexity in Lactobacillus salivarius JCM1046.</title>
        <authorList>
            <person name="Raftis E.J."/>
            <person name="Forde B.M."/>
            <person name="Claesson M.J."/>
            <person name="O'Toole P.W."/>
        </authorList>
    </citation>
    <scope>NUCLEOTIDE SEQUENCE [LARGE SCALE GENOMIC DNA]</scope>
    <source>
        <strain evidence="1 3">JCM1046</strain>
        <plasmid evidence="1 3">pLMP1046</plasmid>
    </source>
</reference>
<evidence type="ECO:0000313" key="4">
    <source>
        <dbReference type="Proteomes" id="UP000192575"/>
    </source>
</evidence>
<name>A0A089QJC2_9LACO</name>
<geneLocation type="plasmid" evidence="1 3">
    <name>pLMP1046</name>
</geneLocation>
<dbReference type="AlphaFoldDB" id="A0A089QJC2"/>
<proteinExistence type="predicted"/>
<dbReference type="EMBL" id="NBEF01000033">
    <property type="protein sequence ID" value="OQQ89311.1"/>
    <property type="molecule type" value="Genomic_DNA"/>
</dbReference>
<reference evidence="2 4" key="2">
    <citation type="submission" date="2017-03" db="EMBL/GenBank/DDBJ databases">
        <title>Phylogenomics and comparative genomics of Lactobacillus salivarius, a mammalian gut commensal.</title>
        <authorList>
            <person name="Harris H.M."/>
        </authorList>
    </citation>
    <scope>NUCLEOTIDE SEQUENCE [LARGE SCALE GENOMIC DNA]</scope>
    <source>
        <strain evidence="2 4">JCM 1047</strain>
    </source>
</reference>
<dbReference type="RefSeq" id="WP_044005979.1">
    <property type="nucleotide sequence ID" value="NZ_CP007649.1"/>
</dbReference>
<evidence type="ECO:0000313" key="3">
    <source>
        <dbReference type="Proteomes" id="UP000029488"/>
    </source>
</evidence>
<dbReference type="Proteomes" id="UP000192575">
    <property type="component" value="Unassembled WGS sequence"/>
</dbReference>
<gene>
    <name evidence="2" type="ORF">B6U56_09105</name>
    <name evidence="1" type="ORF">LSJ_4066</name>
</gene>